<dbReference type="Gene3D" id="3.40.50.1010">
    <property type="entry name" value="5'-nuclease"/>
    <property type="match status" value="1"/>
</dbReference>
<evidence type="ECO:0000256" key="4">
    <source>
        <dbReference type="ARBA" id="ARBA00022763"/>
    </source>
</evidence>
<dbReference type="InterPro" id="IPR019974">
    <property type="entry name" value="XPG_CS"/>
</dbReference>
<evidence type="ECO:0000256" key="10">
    <source>
        <dbReference type="RuleBase" id="RU910737"/>
    </source>
</evidence>
<evidence type="ECO:0000256" key="6">
    <source>
        <dbReference type="ARBA" id="ARBA00022839"/>
    </source>
</evidence>
<dbReference type="GO" id="GO:0035312">
    <property type="term" value="F:5'-3' DNA exonuclease activity"/>
    <property type="evidence" value="ECO:0007669"/>
    <property type="project" value="UniProtKB-UniRule"/>
</dbReference>
<feature type="compositionally biased region" description="Low complexity" evidence="11">
    <location>
        <begin position="590"/>
        <end position="614"/>
    </location>
</feature>
<dbReference type="InterPro" id="IPR044752">
    <property type="entry name" value="PIN-like_EXO1"/>
</dbReference>
<evidence type="ECO:0000313" key="15">
    <source>
        <dbReference type="Proteomes" id="UP001515480"/>
    </source>
</evidence>
<dbReference type="GO" id="GO:0046872">
    <property type="term" value="F:metal ion binding"/>
    <property type="evidence" value="ECO:0007669"/>
    <property type="project" value="UniProtKB-UniRule"/>
</dbReference>
<dbReference type="EC" id="3.1.-.-" evidence="10"/>
<comment type="function">
    <text evidence="10">5'-&gt;3' double-stranded DNA exonuclease which may also possess a cryptic 3'-&gt;5' double-stranded DNA exonuclease activity. Functions in DNA mismatch repair.</text>
</comment>
<feature type="region of interest" description="Disordered" evidence="11">
    <location>
        <begin position="516"/>
        <end position="625"/>
    </location>
</feature>
<keyword evidence="9 10" id="KW-0539">Nucleus</keyword>
<evidence type="ECO:0000256" key="11">
    <source>
        <dbReference type="SAM" id="MobiDB-lite"/>
    </source>
</evidence>
<keyword evidence="10" id="KW-0460">Magnesium</keyword>
<evidence type="ECO:0000259" key="12">
    <source>
        <dbReference type="SMART" id="SM00484"/>
    </source>
</evidence>
<protein>
    <recommendedName>
        <fullName evidence="10">Exonuclease 1</fullName>
        <ecNumber evidence="10">3.1.-.-</ecNumber>
    </recommendedName>
</protein>
<dbReference type="GO" id="GO:0003677">
    <property type="term" value="F:DNA binding"/>
    <property type="evidence" value="ECO:0007669"/>
    <property type="project" value="UniProtKB-UniRule"/>
</dbReference>
<evidence type="ECO:0000256" key="7">
    <source>
        <dbReference type="ARBA" id="ARBA00023125"/>
    </source>
</evidence>
<dbReference type="InterPro" id="IPR029060">
    <property type="entry name" value="PIN-like_dom_sf"/>
</dbReference>
<keyword evidence="5 10" id="KW-0378">Hydrolase</keyword>
<dbReference type="InterPro" id="IPR006084">
    <property type="entry name" value="XPG/Rad2"/>
</dbReference>
<sequence>MGISGLLPQLRPAMKLISLSALRGERVGVDANVWIHRGTYACAAELALGQPTDAYVHYCRKLCVLLRQNGVFPVLVFDGHSIPAKSITSQKRRTAREDAQFRLDHIVEDVRELEFLVQKSSDAELLQRLGEARYSLEKEAQRAVGVTAEMVERVIAEMRGIEGVEVLRAPYEADAQLAYLAQQKLVSAVITEDSDLIAYACPRVLCKFDPNTSSVQQLAWEDIKEVRPAKGSKHKFSLVGFDSKMFLHMCILLGVDYLEGLHGIGIVTANHLIGFLKDGARAIKHLRVNRIKGVVIPDGYEALFRQAEATFLHQRVWCPTRRCLVHLTEPLPADFEFSVDDCCGPPMSPPEALAWVGCGAEPAAFAPLPVLPAAGAPPPAFDFSRVPRGVPPARSPAKGRGTPRRRDERLPARQAADATDYSVPPPPPPAEWRARVAAQFDDEVAPFAASSPPPPPREEEAKDLCDDLLAMAAAPRHAEAPPAACGGLSCATSRHTTQTAAPRAGVAAQRRTNPFAARAKPKLLPGHAAIPRDPSCERRATPVPLASPPHKRGGGEAEEEAAGGKRRRVEAEESAPTRATRKHTARSSRGEASAAEGTPPLAAAMRRAQASASRSVRRRGSPSEA</sequence>
<name>A0AB34IIZ8_PRYPA</name>
<keyword evidence="6 10" id="KW-0269">Exonuclease</keyword>
<keyword evidence="15" id="KW-1185">Reference proteome</keyword>
<comment type="similarity">
    <text evidence="10">Belongs to the XPG/RAD2 endonuclease family. EXO1 subfamily.</text>
</comment>
<dbReference type="GO" id="GO:0005634">
    <property type="term" value="C:nucleus"/>
    <property type="evidence" value="ECO:0007669"/>
    <property type="project" value="UniProtKB-SubCell"/>
</dbReference>
<evidence type="ECO:0000256" key="3">
    <source>
        <dbReference type="ARBA" id="ARBA00022759"/>
    </source>
</evidence>
<comment type="subcellular location">
    <subcellularLocation>
        <location evidence="1 10">Nucleus</location>
    </subcellularLocation>
</comment>
<keyword evidence="7 10" id="KW-0238">DNA-binding</keyword>
<dbReference type="PRINTS" id="PR00853">
    <property type="entry name" value="XPGRADSUPER"/>
</dbReference>
<dbReference type="CDD" id="cd09857">
    <property type="entry name" value="PIN_EXO1"/>
    <property type="match status" value="1"/>
</dbReference>
<dbReference type="Proteomes" id="UP001515480">
    <property type="component" value="Unassembled WGS sequence"/>
</dbReference>
<evidence type="ECO:0000256" key="1">
    <source>
        <dbReference type="ARBA" id="ARBA00004123"/>
    </source>
</evidence>
<keyword evidence="10" id="KW-0228">DNA excision</keyword>
<organism evidence="14 15">
    <name type="scientific">Prymnesium parvum</name>
    <name type="common">Toxic golden alga</name>
    <dbReference type="NCBI Taxonomy" id="97485"/>
    <lineage>
        <taxon>Eukaryota</taxon>
        <taxon>Haptista</taxon>
        <taxon>Haptophyta</taxon>
        <taxon>Prymnesiophyceae</taxon>
        <taxon>Prymnesiales</taxon>
        <taxon>Prymnesiaceae</taxon>
        <taxon>Prymnesium</taxon>
    </lineage>
</organism>
<dbReference type="Pfam" id="PF00752">
    <property type="entry name" value="XPG_N"/>
    <property type="match status" value="1"/>
</dbReference>
<dbReference type="AlphaFoldDB" id="A0AB34IIZ8"/>
<keyword evidence="10" id="KW-0479">Metal-binding</keyword>
<dbReference type="Pfam" id="PF00867">
    <property type="entry name" value="XPG_I"/>
    <property type="match status" value="1"/>
</dbReference>
<dbReference type="Gene3D" id="1.10.150.20">
    <property type="entry name" value="5' to 3' exonuclease, C-terminal subdomain"/>
    <property type="match status" value="1"/>
</dbReference>
<evidence type="ECO:0000256" key="9">
    <source>
        <dbReference type="ARBA" id="ARBA00023242"/>
    </source>
</evidence>
<accession>A0AB34IIZ8</accession>
<dbReference type="InterPro" id="IPR006086">
    <property type="entry name" value="XPG-I_dom"/>
</dbReference>
<evidence type="ECO:0000313" key="14">
    <source>
        <dbReference type="EMBL" id="KAL1499793.1"/>
    </source>
</evidence>
<dbReference type="SUPFAM" id="SSF47807">
    <property type="entry name" value="5' to 3' exonuclease, C-terminal subdomain"/>
    <property type="match status" value="1"/>
</dbReference>
<keyword evidence="4 10" id="KW-0227">DNA damage</keyword>
<dbReference type="InterPro" id="IPR036279">
    <property type="entry name" value="5-3_exonuclease_C_sf"/>
</dbReference>
<keyword evidence="10" id="KW-0267">Excision nuclease</keyword>
<comment type="cofactor">
    <cofactor evidence="10">
        <name>Mg(2+)</name>
        <dbReference type="ChEBI" id="CHEBI:18420"/>
    </cofactor>
    <text evidence="10">Binds 2 magnesium ions per subunit. They probably participate in the reaction catalyzed by the enzyme. May bind an additional third magnesium ion after substrate binding.</text>
</comment>
<evidence type="ECO:0000256" key="5">
    <source>
        <dbReference type="ARBA" id="ARBA00022801"/>
    </source>
</evidence>
<gene>
    <name evidence="14" type="ORF">AB1Y20_012478</name>
</gene>
<evidence type="ECO:0000259" key="13">
    <source>
        <dbReference type="SMART" id="SM00485"/>
    </source>
</evidence>
<dbReference type="InterPro" id="IPR006085">
    <property type="entry name" value="XPG_DNA_repair_N"/>
</dbReference>
<dbReference type="PANTHER" id="PTHR11081:SF8">
    <property type="entry name" value="EXONUCLEASE 1"/>
    <property type="match status" value="1"/>
</dbReference>
<comment type="caution">
    <text evidence="14">The sequence shown here is derived from an EMBL/GenBank/DDBJ whole genome shotgun (WGS) entry which is preliminary data.</text>
</comment>
<dbReference type="PANTHER" id="PTHR11081">
    <property type="entry name" value="FLAP ENDONUCLEASE FAMILY MEMBER"/>
    <property type="match status" value="1"/>
</dbReference>
<dbReference type="GO" id="GO:0017108">
    <property type="term" value="F:5'-flap endonuclease activity"/>
    <property type="evidence" value="ECO:0007669"/>
    <property type="project" value="TreeGrafter"/>
</dbReference>
<dbReference type="SMART" id="SM00484">
    <property type="entry name" value="XPGI"/>
    <property type="match status" value="1"/>
</dbReference>
<dbReference type="GO" id="GO:0006281">
    <property type="term" value="P:DNA repair"/>
    <property type="evidence" value="ECO:0007669"/>
    <property type="project" value="UniProtKB-UniRule"/>
</dbReference>
<dbReference type="EMBL" id="JBGBPQ010000024">
    <property type="protein sequence ID" value="KAL1499793.1"/>
    <property type="molecule type" value="Genomic_DNA"/>
</dbReference>
<proteinExistence type="inferred from homology"/>
<dbReference type="FunFam" id="3.40.50.1010:FF:000111">
    <property type="entry name" value="Exonuclease 1"/>
    <property type="match status" value="1"/>
</dbReference>
<dbReference type="PROSITE" id="PS00842">
    <property type="entry name" value="XPG_2"/>
    <property type="match status" value="1"/>
</dbReference>
<dbReference type="SMART" id="SM00485">
    <property type="entry name" value="XPGN"/>
    <property type="match status" value="1"/>
</dbReference>
<feature type="region of interest" description="Disordered" evidence="11">
    <location>
        <begin position="382"/>
        <end position="431"/>
    </location>
</feature>
<keyword evidence="3" id="KW-0255">Endonuclease</keyword>
<dbReference type="SUPFAM" id="SSF88723">
    <property type="entry name" value="PIN domain-like"/>
    <property type="match status" value="1"/>
</dbReference>
<reference evidence="14 15" key="1">
    <citation type="journal article" date="2024" name="Science">
        <title>Giant polyketide synthase enzymes in the biosynthesis of giant marine polyether toxins.</title>
        <authorList>
            <person name="Fallon T.R."/>
            <person name="Shende V.V."/>
            <person name="Wierzbicki I.H."/>
            <person name="Pendleton A.L."/>
            <person name="Watervoot N.F."/>
            <person name="Auber R.P."/>
            <person name="Gonzalez D.J."/>
            <person name="Wisecaver J.H."/>
            <person name="Moore B.S."/>
        </authorList>
    </citation>
    <scope>NUCLEOTIDE SEQUENCE [LARGE SCALE GENOMIC DNA]</scope>
    <source>
        <strain evidence="14 15">12B1</strain>
    </source>
</reference>
<evidence type="ECO:0000256" key="8">
    <source>
        <dbReference type="ARBA" id="ARBA00023204"/>
    </source>
</evidence>
<keyword evidence="8 10" id="KW-0234">DNA repair</keyword>
<feature type="domain" description="XPG N-terminal" evidence="13">
    <location>
        <begin position="1"/>
        <end position="99"/>
    </location>
</feature>
<keyword evidence="2 10" id="KW-0540">Nuclease</keyword>
<feature type="compositionally biased region" description="Basic residues" evidence="11">
    <location>
        <begin position="615"/>
        <end position="625"/>
    </location>
</feature>
<feature type="domain" description="XPG-I" evidence="12">
    <location>
        <begin position="160"/>
        <end position="229"/>
    </location>
</feature>
<evidence type="ECO:0000256" key="2">
    <source>
        <dbReference type="ARBA" id="ARBA00022722"/>
    </source>
</evidence>